<keyword evidence="3" id="KW-1185">Reference proteome</keyword>
<gene>
    <name evidence="2" type="ORF">BkAM31D_07065</name>
</gene>
<dbReference type="AlphaFoldDB" id="A0A1X9M876"/>
<dbReference type="RefSeq" id="WP_157076810.1">
    <property type="nucleotide sequence ID" value="NZ_CP020814.1"/>
</dbReference>
<accession>A0A1X9M876</accession>
<sequence precursor="true">MQIHKLFLIVVLASVLSACGLDDTKGTNETVIEEEQAPPDETTDYRNIIAELEE</sequence>
<evidence type="ECO:0000256" key="1">
    <source>
        <dbReference type="SAM" id="SignalP"/>
    </source>
</evidence>
<evidence type="ECO:0000313" key="2">
    <source>
        <dbReference type="EMBL" id="ARK29639.1"/>
    </source>
</evidence>
<feature type="chain" id="PRO_5010984144" description="Secreted protein" evidence="1">
    <location>
        <begin position="21"/>
        <end position="54"/>
    </location>
</feature>
<reference evidence="2 3" key="1">
    <citation type="submission" date="2017-04" db="EMBL/GenBank/DDBJ databases">
        <title>Bacillus krulwichiae AM31D Genome sequencing and assembly.</title>
        <authorList>
            <person name="Krulwich T.A."/>
            <person name="Anastor L."/>
            <person name="Ehrlich R."/>
            <person name="Ehrlich G.D."/>
            <person name="Janto B."/>
        </authorList>
    </citation>
    <scope>NUCLEOTIDE SEQUENCE [LARGE SCALE GENOMIC DNA]</scope>
    <source>
        <strain evidence="2 3">AM31D</strain>
    </source>
</reference>
<proteinExistence type="predicted"/>
<keyword evidence="1" id="KW-0732">Signal</keyword>
<name>A0A1X9M876_9BACI</name>
<feature type="signal peptide" evidence="1">
    <location>
        <begin position="1"/>
        <end position="20"/>
    </location>
</feature>
<dbReference type="EMBL" id="CP020814">
    <property type="protein sequence ID" value="ARK29639.1"/>
    <property type="molecule type" value="Genomic_DNA"/>
</dbReference>
<evidence type="ECO:0008006" key="4">
    <source>
        <dbReference type="Google" id="ProtNLM"/>
    </source>
</evidence>
<protein>
    <recommendedName>
        <fullName evidence="4">Secreted protein</fullName>
    </recommendedName>
</protein>
<dbReference type="PROSITE" id="PS51257">
    <property type="entry name" value="PROKAR_LIPOPROTEIN"/>
    <property type="match status" value="1"/>
</dbReference>
<organism evidence="2 3">
    <name type="scientific">Halalkalibacter krulwichiae</name>
    <dbReference type="NCBI Taxonomy" id="199441"/>
    <lineage>
        <taxon>Bacteria</taxon>
        <taxon>Bacillati</taxon>
        <taxon>Bacillota</taxon>
        <taxon>Bacilli</taxon>
        <taxon>Bacillales</taxon>
        <taxon>Bacillaceae</taxon>
        <taxon>Halalkalibacter</taxon>
    </lineage>
</organism>
<dbReference type="STRING" id="199441.BkAM31D_07065"/>
<evidence type="ECO:0000313" key="3">
    <source>
        <dbReference type="Proteomes" id="UP000193006"/>
    </source>
</evidence>
<dbReference type="KEGG" id="bkw:BkAM31D_07065"/>
<dbReference type="Proteomes" id="UP000193006">
    <property type="component" value="Chromosome"/>
</dbReference>